<dbReference type="PANTHER" id="PTHR20661:SF0">
    <property type="entry name" value="PHOSPHATIDYLINOSITOL-GLYCAN BIOSYNTHESIS CLASS W PROTEIN"/>
    <property type="match status" value="1"/>
</dbReference>
<accession>A0A1D6P7K6</accession>
<reference evidence="5" key="1">
    <citation type="submission" date="2015-12" db="EMBL/GenBank/DDBJ databases">
        <title>Update maize B73 reference genome by single molecule sequencing technologies.</title>
        <authorList>
            <consortium name="Maize Genome Sequencing Project"/>
            <person name="Ware D."/>
        </authorList>
    </citation>
    <scope>NUCLEOTIDE SEQUENCE</scope>
    <source>
        <tissue evidence="5">Seedling</tissue>
    </source>
</reference>
<evidence type="ECO:0000313" key="5">
    <source>
        <dbReference type="EMBL" id="AQL05815.1"/>
    </source>
</evidence>
<dbReference type="GO" id="GO:0006506">
    <property type="term" value="P:GPI anchor biosynthetic process"/>
    <property type="evidence" value="ECO:0007669"/>
    <property type="project" value="InterPro"/>
</dbReference>
<keyword evidence="5" id="KW-0808">Transferase</keyword>
<evidence type="ECO:0000256" key="3">
    <source>
        <dbReference type="ARBA" id="ARBA00022989"/>
    </source>
</evidence>
<evidence type="ECO:0000256" key="2">
    <source>
        <dbReference type="ARBA" id="ARBA00022692"/>
    </source>
</evidence>
<keyword evidence="3" id="KW-1133">Transmembrane helix</keyword>
<dbReference type="GO" id="GO:0016020">
    <property type="term" value="C:membrane"/>
    <property type="evidence" value="ECO:0007669"/>
    <property type="project" value="UniProtKB-SubCell"/>
</dbReference>
<gene>
    <name evidence="5" type="ORF">ZEAMMB73_Zm00001d047181</name>
</gene>
<dbReference type="Pfam" id="PF06423">
    <property type="entry name" value="GWT1"/>
    <property type="match status" value="1"/>
</dbReference>
<organism evidence="5">
    <name type="scientific">Zea mays</name>
    <name type="common">Maize</name>
    <dbReference type="NCBI Taxonomy" id="4577"/>
    <lineage>
        <taxon>Eukaryota</taxon>
        <taxon>Viridiplantae</taxon>
        <taxon>Streptophyta</taxon>
        <taxon>Embryophyta</taxon>
        <taxon>Tracheophyta</taxon>
        <taxon>Spermatophyta</taxon>
        <taxon>Magnoliopsida</taxon>
        <taxon>Liliopsida</taxon>
        <taxon>Poales</taxon>
        <taxon>Poaceae</taxon>
        <taxon>PACMAD clade</taxon>
        <taxon>Panicoideae</taxon>
        <taxon>Andropogonodae</taxon>
        <taxon>Andropogoneae</taxon>
        <taxon>Tripsacinae</taxon>
        <taxon>Zea</taxon>
    </lineage>
</organism>
<dbReference type="AlphaFoldDB" id="A0A1D6P7K6"/>
<dbReference type="GO" id="GO:0008374">
    <property type="term" value="F:O-acyltransferase activity"/>
    <property type="evidence" value="ECO:0007669"/>
    <property type="project" value="UniProtKB-ARBA"/>
</dbReference>
<evidence type="ECO:0000256" key="4">
    <source>
        <dbReference type="ARBA" id="ARBA00023136"/>
    </source>
</evidence>
<dbReference type="InterPro" id="IPR009447">
    <property type="entry name" value="PIGW/GWT1"/>
</dbReference>
<protein>
    <submittedName>
        <fullName evidence="5">Transferase transferring acyl groups</fullName>
    </submittedName>
</protein>
<name>A0A1D6P7K6_MAIZE</name>
<dbReference type="PANTHER" id="PTHR20661">
    <property type="entry name" value="PHOSPHATIDYLINOSITOL-GLYCAN BIOSYNTHESIS CLASS W PROTEIN"/>
    <property type="match status" value="1"/>
</dbReference>
<sequence>MQYFSTLGVDYLTVVLPIILVFTVLSEWVFMCAISLVILISIYIMFKRSQFHLKDGFSQLPLLRADISSYRVSVVLVTCLCILAVDFKIFPRRYAKAETYGSGIVSHILFVSPYF</sequence>
<proteinExistence type="predicted"/>
<keyword evidence="4" id="KW-0472">Membrane</keyword>
<keyword evidence="2" id="KW-0812">Transmembrane</keyword>
<dbReference type="EMBL" id="CM000785">
    <property type="protein sequence ID" value="AQL05815.1"/>
    <property type="molecule type" value="Genomic_DNA"/>
</dbReference>
<comment type="subcellular location">
    <subcellularLocation>
        <location evidence="1">Membrane</location>
        <topology evidence="1">Multi-pass membrane protein</topology>
    </subcellularLocation>
</comment>
<evidence type="ECO:0000256" key="1">
    <source>
        <dbReference type="ARBA" id="ARBA00004141"/>
    </source>
</evidence>